<evidence type="ECO:0000313" key="2">
    <source>
        <dbReference type="Proteomes" id="UP000095453"/>
    </source>
</evidence>
<name>A0A173W1L5_9FIRM</name>
<organism evidence="1 2">
    <name type="scientific">Roseburia inulinivorans</name>
    <dbReference type="NCBI Taxonomy" id="360807"/>
    <lineage>
        <taxon>Bacteria</taxon>
        <taxon>Bacillati</taxon>
        <taxon>Bacillota</taxon>
        <taxon>Clostridia</taxon>
        <taxon>Lachnospirales</taxon>
        <taxon>Lachnospiraceae</taxon>
        <taxon>Roseburia</taxon>
    </lineage>
</organism>
<proteinExistence type="predicted"/>
<dbReference type="EMBL" id="CYXX01000092">
    <property type="protein sequence ID" value="CUN32108.1"/>
    <property type="molecule type" value="Genomic_DNA"/>
</dbReference>
<dbReference type="Proteomes" id="UP000095453">
    <property type="component" value="Unassembled WGS sequence"/>
</dbReference>
<reference evidence="1 2" key="1">
    <citation type="submission" date="2015-09" db="EMBL/GenBank/DDBJ databases">
        <authorList>
            <consortium name="Pathogen Informatics"/>
        </authorList>
    </citation>
    <scope>NUCLEOTIDE SEQUENCE [LARGE SCALE GENOMIC DNA]</scope>
    <source>
        <strain evidence="1 2">2789STDY5608887</strain>
    </source>
</reference>
<dbReference type="AlphaFoldDB" id="A0A173W1L5"/>
<protein>
    <submittedName>
        <fullName evidence="1">Uncharacterized protein</fullName>
    </submittedName>
</protein>
<evidence type="ECO:0000313" key="1">
    <source>
        <dbReference type="EMBL" id="CUN32108.1"/>
    </source>
</evidence>
<gene>
    <name evidence="1" type="ORF">ERS852444_03689</name>
</gene>
<accession>A0A173W1L5</accession>
<sequence>MKQKSMVEGYVMRMAHLRCPEVKWSYVKI</sequence>